<dbReference type="AlphaFoldDB" id="A0A447ICP4"/>
<dbReference type="InterPro" id="IPR036188">
    <property type="entry name" value="FAD/NAD-bd_sf"/>
</dbReference>
<gene>
    <name evidence="1" type="ORF">DEVEQU_02388</name>
</gene>
<dbReference type="SUPFAM" id="SSF51905">
    <property type="entry name" value="FAD/NAD(P)-binding domain"/>
    <property type="match status" value="1"/>
</dbReference>
<sequence length="358" mass="37495">MSDAPADFLVAGSTPLARLVAGLLAQLHGRRVIFVGESQATYRLPRSLDLSVAPLTRPESWALLRPSSDETARLITRIAGRGALRHIDPIFFADNAADREALAHCGQMAAGFGVAVEKVAPSLLGQGREGLLFRDAIRLNRPVLEPALDTWLAEIGVERPEISGLRIGLDGSAVVATSAGELVAHQAVLADDTAIIAWLPLQHWPMLLRRQAGATILTTPTKPLAAPAMVQIGSGTVLKQQAEGGIAALGSEDLAVFSGRLQALLGRDRQVEQAGQTGYQRLVSIDGGPLVGRAAGQGADIVAGLGMAGAFLAPALARWLAGAASPAEAAWFGARLVNRDANDRRVAEFAPPLSEARP</sequence>
<keyword evidence="2" id="KW-1185">Reference proteome</keyword>
<organism evidence="1 2">
    <name type="scientific">Devosia equisanguinis</name>
    <dbReference type="NCBI Taxonomy" id="2490941"/>
    <lineage>
        <taxon>Bacteria</taxon>
        <taxon>Pseudomonadati</taxon>
        <taxon>Pseudomonadota</taxon>
        <taxon>Alphaproteobacteria</taxon>
        <taxon>Hyphomicrobiales</taxon>
        <taxon>Devosiaceae</taxon>
        <taxon>Devosia</taxon>
    </lineage>
</organism>
<proteinExistence type="predicted"/>
<evidence type="ECO:0000313" key="1">
    <source>
        <dbReference type="EMBL" id="VDS05247.1"/>
    </source>
</evidence>
<accession>A0A447ICP4</accession>
<dbReference type="RefSeq" id="WP_164550368.1">
    <property type="nucleotide sequence ID" value="NZ_JBHTMH010000001.1"/>
</dbReference>
<evidence type="ECO:0000313" key="2">
    <source>
        <dbReference type="Proteomes" id="UP000268844"/>
    </source>
</evidence>
<protein>
    <recommendedName>
        <fullName evidence="3">FAD dependent oxidoreductase domain-containing protein</fullName>
    </recommendedName>
</protein>
<evidence type="ECO:0008006" key="3">
    <source>
        <dbReference type="Google" id="ProtNLM"/>
    </source>
</evidence>
<reference evidence="1 2" key="1">
    <citation type="submission" date="2018-12" db="EMBL/GenBank/DDBJ databases">
        <authorList>
            <person name="Criscuolo A."/>
        </authorList>
    </citation>
    <scope>NUCLEOTIDE SEQUENCE [LARGE SCALE GENOMIC DNA]</scope>
    <source>
        <strain evidence="1">ACIP1116281</strain>
    </source>
</reference>
<dbReference type="EMBL" id="UZWD01000028">
    <property type="protein sequence ID" value="VDS05247.1"/>
    <property type="molecule type" value="Genomic_DNA"/>
</dbReference>
<dbReference type="Proteomes" id="UP000268844">
    <property type="component" value="Unassembled WGS sequence"/>
</dbReference>
<name>A0A447ICP4_9HYPH</name>